<reference evidence="3" key="1">
    <citation type="journal article" date="2015" name="Nature">
        <title>Complex archaea that bridge the gap between prokaryotes and eukaryotes.</title>
        <authorList>
            <person name="Spang A."/>
            <person name="Saw J.H."/>
            <person name="Jorgensen S.L."/>
            <person name="Zaremba-Niedzwiedzka K."/>
            <person name="Martijn J."/>
            <person name="Lind A.E."/>
            <person name="van Eijk R."/>
            <person name="Schleper C."/>
            <person name="Guy L."/>
            <person name="Ettema T.J."/>
        </authorList>
    </citation>
    <scope>NUCLEOTIDE SEQUENCE</scope>
</reference>
<accession>A0A0F9K8Y2</accession>
<feature type="coiled-coil region" evidence="1">
    <location>
        <begin position="66"/>
        <end position="138"/>
    </location>
</feature>
<name>A0A0F9K8Y2_9ZZZZ</name>
<sequence>MDTERKEQNEASKIQEKNREDLASYQELLKKELNSIRNLVDSESTETNDTKISTITSDKVISPVEYEKLREENRTLRFKNNSLTSAHSVLKNDNRLLREKIESLRLENSNRTELENEIARLKEVIFNLEKERLEIRAKEIEEISKEEELYNQDLPVDISNEVKTLFKRKEPTETSIPQVHKGFTVPPIKPKKFRRKTTPKPENKIPEDFNSIPSEDSTTYSKLDSEKIIEETVRRKCPTCLNTNKKFIREFNDKSNILMQYPRIYGKKYKCGICKTEWK</sequence>
<proteinExistence type="predicted"/>
<organism evidence="3">
    <name type="scientific">marine sediment metagenome</name>
    <dbReference type="NCBI Taxonomy" id="412755"/>
    <lineage>
        <taxon>unclassified sequences</taxon>
        <taxon>metagenomes</taxon>
        <taxon>ecological metagenomes</taxon>
    </lineage>
</organism>
<keyword evidence="1" id="KW-0175">Coiled coil</keyword>
<feature type="region of interest" description="Disordered" evidence="2">
    <location>
        <begin position="187"/>
        <end position="218"/>
    </location>
</feature>
<evidence type="ECO:0000256" key="1">
    <source>
        <dbReference type="SAM" id="Coils"/>
    </source>
</evidence>
<dbReference type="EMBL" id="LAZR01014201">
    <property type="protein sequence ID" value="KKM18538.1"/>
    <property type="molecule type" value="Genomic_DNA"/>
</dbReference>
<protein>
    <submittedName>
        <fullName evidence="3">Uncharacterized protein</fullName>
    </submittedName>
</protein>
<evidence type="ECO:0000256" key="2">
    <source>
        <dbReference type="SAM" id="MobiDB-lite"/>
    </source>
</evidence>
<comment type="caution">
    <text evidence="3">The sequence shown here is derived from an EMBL/GenBank/DDBJ whole genome shotgun (WGS) entry which is preliminary data.</text>
</comment>
<dbReference type="AlphaFoldDB" id="A0A0F9K8Y2"/>
<gene>
    <name evidence="3" type="ORF">LCGC14_1664710</name>
</gene>
<feature type="compositionally biased region" description="Basic residues" evidence="2">
    <location>
        <begin position="189"/>
        <end position="198"/>
    </location>
</feature>
<evidence type="ECO:0000313" key="3">
    <source>
        <dbReference type="EMBL" id="KKM18538.1"/>
    </source>
</evidence>